<feature type="region of interest" description="Disordered" evidence="1">
    <location>
        <begin position="14"/>
        <end position="34"/>
    </location>
</feature>
<dbReference type="OrthoDB" id="10322544at2759"/>
<keyword evidence="3" id="KW-1185">Reference proteome</keyword>
<evidence type="ECO:0000313" key="2">
    <source>
        <dbReference type="EMBL" id="KOX75072.1"/>
    </source>
</evidence>
<accession>A0A0N0BGU5</accession>
<dbReference type="Proteomes" id="UP000053105">
    <property type="component" value="Unassembled WGS sequence"/>
</dbReference>
<evidence type="ECO:0000256" key="1">
    <source>
        <dbReference type="SAM" id="MobiDB-lite"/>
    </source>
</evidence>
<proteinExistence type="predicted"/>
<gene>
    <name evidence="2" type="ORF">WN51_13379</name>
</gene>
<dbReference type="AlphaFoldDB" id="A0A0N0BGU5"/>
<name>A0A0N0BGU5_9HYME</name>
<evidence type="ECO:0000313" key="3">
    <source>
        <dbReference type="Proteomes" id="UP000053105"/>
    </source>
</evidence>
<sequence>MPLDGITAIAIATKSTSKTSTTNSPTSVTERGHDDELKTTKFKLFGHDPCPGRYSTRKEKYKHGRSVPRLIRISQRTDP</sequence>
<dbReference type="EMBL" id="KQ435774">
    <property type="protein sequence ID" value="KOX75072.1"/>
    <property type="molecule type" value="Genomic_DNA"/>
</dbReference>
<organism evidence="2 3">
    <name type="scientific">Melipona quadrifasciata</name>
    <dbReference type="NCBI Taxonomy" id="166423"/>
    <lineage>
        <taxon>Eukaryota</taxon>
        <taxon>Metazoa</taxon>
        <taxon>Ecdysozoa</taxon>
        <taxon>Arthropoda</taxon>
        <taxon>Hexapoda</taxon>
        <taxon>Insecta</taxon>
        <taxon>Pterygota</taxon>
        <taxon>Neoptera</taxon>
        <taxon>Endopterygota</taxon>
        <taxon>Hymenoptera</taxon>
        <taxon>Apocrita</taxon>
        <taxon>Aculeata</taxon>
        <taxon>Apoidea</taxon>
        <taxon>Anthophila</taxon>
        <taxon>Apidae</taxon>
        <taxon>Melipona</taxon>
    </lineage>
</organism>
<protein>
    <submittedName>
        <fullName evidence="2">Uncharacterized protein</fullName>
    </submittedName>
</protein>
<reference evidence="2 3" key="1">
    <citation type="submission" date="2015-07" db="EMBL/GenBank/DDBJ databases">
        <title>The genome of Melipona quadrifasciata.</title>
        <authorList>
            <person name="Pan H."/>
            <person name="Kapheim K."/>
        </authorList>
    </citation>
    <scope>NUCLEOTIDE SEQUENCE [LARGE SCALE GENOMIC DNA]</scope>
    <source>
        <strain evidence="2">0111107301</strain>
        <tissue evidence="2">Whole body</tissue>
    </source>
</reference>